<evidence type="ECO:0000313" key="2">
    <source>
        <dbReference type="Proteomes" id="UP000752013"/>
    </source>
</evidence>
<dbReference type="RefSeq" id="WP_167703887.1">
    <property type="nucleotide sequence ID" value="NZ_CP118168.1"/>
</dbReference>
<dbReference type="Proteomes" id="UP000752013">
    <property type="component" value="Unassembled WGS sequence"/>
</dbReference>
<proteinExistence type="predicted"/>
<sequence>MKTFFQSILVIFGILTINNFTSATVRYVEHDEQINAINISAKNPNIFATFLISYYRPSLSLQYSFETPNGLKGTPNGLAIIVDGKRMVIKASEYKIVPNGDHLAFEIRFENLSRTLLEEIGRAKNSITFNILVDNKDITTILSLRADSLKQTTTAMRDALTIGDERWYRDTAPNIEIFRTADYISIEQRKPLLKLQFTYIDTLYLETKQIFKEQPLGLIFIIDGEPAISIKPDSIRTVSGSLKMEFGSSITGKRASKEVRSLIMHLAKAKDSIEIAVLLKKDSIPIMNLESDDVVKLSNRIKRIYEIRDPNHPNNTSLLAELS</sequence>
<protein>
    <submittedName>
        <fullName evidence="1">Uncharacterized protein</fullName>
    </submittedName>
</protein>
<comment type="caution">
    <text evidence="1">The sequence shown here is derived from an EMBL/GenBank/DDBJ whole genome shotgun (WGS) entry which is preliminary data.</text>
</comment>
<accession>A0A968GCW3</accession>
<keyword evidence="2" id="KW-1185">Reference proteome</keyword>
<dbReference type="EMBL" id="JAATLK010000001">
    <property type="protein sequence ID" value="NIZ47474.1"/>
    <property type="molecule type" value="Genomic_DNA"/>
</dbReference>
<organism evidence="1 2">
    <name type="scientific">Entomospira nematocerorum</name>
    <dbReference type="NCBI Taxonomy" id="2719987"/>
    <lineage>
        <taxon>Bacteria</taxon>
        <taxon>Pseudomonadati</taxon>
        <taxon>Spirochaetota</taxon>
        <taxon>Spirochaetia</taxon>
        <taxon>Spirochaetales</taxon>
        <taxon>Spirochaetaceae</taxon>
        <taxon>Entomospira</taxon>
    </lineage>
</organism>
<evidence type="ECO:0000313" key="1">
    <source>
        <dbReference type="EMBL" id="NIZ47474.1"/>
    </source>
</evidence>
<dbReference type="AlphaFoldDB" id="A0A968GCW3"/>
<reference evidence="1" key="1">
    <citation type="submission" date="2020-03" db="EMBL/GenBank/DDBJ databases">
        <title>Spirochaetal bacteria isolated from arthropods constitute a novel genus Entomospira genus novum within the order Spirochaetales.</title>
        <authorList>
            <person name="Grana-Miraglia L."/>
            <person name="Sikutova S."/>
            <person name="Fingerle V."/>
            <person name="Sing A."/>
            <person name="Castillo-Ramirez S."/>
            <person name="Margos G."/>
            <person name="Rudolf I."/>
        </authorList>
    </citation>
    <scope>NUCLEOTIDE SEQUENCE</scope>
    <source>
        <strain evidence="1">BR208</strain>
    </source>
</reference>
<gene>
    <name evidence="1" type="ORF">HCT46_06070</name>
</gene>
<name>A0A968GCW3_9SPIO</name>